<protein>
    <recommendedName>
        <fullName evidence="1">EF-hand domain-containing protein</fullName>
    </recommendedName>
</protein>
<proteinExistence type="predicted"/>
<keyword evidence="3" id="KW-1185">Reference proteome</keyword>
<sequence length="75" mass="8413">MAMFSVDRSGTIGFNELAGLWKYIKDWQNGNELREALLSGQLGYGKFLSPPAPSSCSRRNTVRKSRVLHSAYLCM</sequence>
<feature type="domain" description="EF-hand" evidence="1">
    <location>
        <begin position="1"/>
        <end position="27"/>
    </location>
</feature>
<evidence type="ECO:0000313" key="3">
    <source>
        <dbReference type="Proteomes" id="UP000298030"/>
    </source>
</evidence>
<dbReference type="Proteomes" id="UP000298030">
    <property type="component" value="Unassembled WGS sequence"/>
</dbReference>
<dbReference type="PROSITE" id="PS50222">
    <property type="entry name" value="EF_HAND_2"/>
    <property type="match status" value="1"/>
</dbReference>
<organism evidence="2 3">
    <name type="scientific">Coprinellus micaceus</name>
    <name type="common">Glistening ink-cap mushroom</name>
    <name type="synonym">Coprinus micaceus</name>
    <dbReference type="NCBI Taxonomy" id="71717"/>
    <lineage>
        <taxon>Eukaryota</taxon>
        <taxon>Fungi</taxon>
        <taxon>Dikarya</taxon>
        <taxon>Basidiomycota</taxon>
        <taxon>Agaricomycotina</taxon>
        <taxon>Agaricomycetes</taxon>
        <taxon>Agaricomycetidae</taxon>
        <taxon>Agaricales</taxon>
        <taxon>Agaricineae</taxon>
        <taxon>Psathyrellaceae</taxon>
        <taxon>Coprinellus</taxon>
    </lineage>
</organism>
<dbReference type="InterPro" id="IPR002048">
    <property type="entry name" value="EF_hand_dom"/>
</dbReference>
<dbReference type="STRING" id="71717.A0A4Y7TUP8"/>
<accession>A0A4Y7TUP8</accession>
<dbReference type="AlphaFoldDB" id="A0A4Y7TUP8"/>
<comment type="caution">
    <text evidence="2">The sequence shown here is derived from an EMBL/GenBank/DDBJ whole genome shotgun (WGS) entry which is preliminary data.</text>
</comment>
<dbReference type="OrthoDB" id="186625at2759"/>
<name>A0A4Y7TUP8_COPMI</name>
<dbReference type="GO" id="GO:0005509">
    <property type="term" value="F:calcium ion binding"/>
    <property type="evidence" value="ECO:0007669"/>
    <property type="project" value="InterPro"/>
</dbReference>
<evidence type="ECO:0000313" key="2">
    <source>
        <dbReference type="EMBL" id="TEB37907.1"/>
    </source>
</evidence>
<reference evidence="2 3" key="1">
    <citation type="journal article" date="2019" name="Nat. Ecol. Evol.">
        <title>Megaphylogeny resolves global patterns of mushroom evolution.</title>
        <authorList>
            <person name="Varga T."/>
            <person name="Krizsan K."/>
            <person name="Foldi C."/>
            <person name="Dima B."/>
            <person name="Sanchez-Garcia M."/>
            <person name="Sanchez-Ramirez S."/>
            <person name="Szollosi G.J."/>
            <person name="Szarkandi J.G."/>
            <person name="Papp V."/>
            <person name="Albert L."/>
            <person name="Andreopoulos W."/>
            <person name="Angelini C."/>
            <person name="Antonin V."/>
            <person name="Barry K.W."/>
            <person name="Bougher N.L."/>
            <person name="Buchanan P."/>
            <person name="Buyck B."/>
            <person name="Bense V."/>
            <person name="Catcheside P."/>
            <person name="Chovatia M."/>
            <person name="Cooper J."/>
            <person name="Damon W."/>
            <person name="Desjardin D."/>
            <person name="Finy P."/>
            <person name="Geml J."/>
            <person name="Haridas S."/>
            <person name="Hughes K."/>
            <person name="Justo A."/>
            <person name="Karasinski D."/>
            <person name="Kautmanova I."/>
            <person name="Kiss B."/>
            <person name="Kocsube S."/>
            <person name="Kotiranta H."/>
            <person name="LaButti K.M."/>
            <person name="Lechner B.E."/>
            <person name="Liimatainen K."/>
            <person name="Lipzen A."/>
            <person name="Lukacs Z."/>
            <person name="Mihaltcheva S."/>
            <person name="Morgado L.N."/>
            <person name="Niskanen T."/>
            <person name="Noordeloos M.E."/>
            <person name="Ohm R.A."/>
            <person name="Ortiz-Santana B."/>
            <person name="Ovrebo C."/>
            <person name="Racz N."/>
            <person name="Riley R."/>
            <person name="Savchenko A."/>
            <person name="Shiryaev A."/>
            <person name="Soop K."/>
            <person name="Spirin V."/>
            <person name="Szebenyi C."/>
            <person name="Tomsovsky M."/>
            <person name="Tulloss R.E."/>
            <person name="Uehling J."/>
            <person name="Grigoriev I.V."/>
            <person name="Vagvolgyi C."/>
            <person name="Papp T."/>
            <person name="Martin F.M."/>
            <person name="Miettinen O."/>
            <person name="Hibbett D.S."/>
            <person name="Nagy L.G."/>
        </authorList>
    </citation>
    <scope>NUCLEOTIDE SEQUENCE [LARGE SCALE GENOMIC DNA]</scope>
    <source>
        <strain evidence="2 3">FP101781</strain>
    </source>
</reference>
<gene>
    <name evidence="2" type="ORF">FA13DRAFT_1725527</name>
</gene>
<evidence type="ECO:0000259" key="1">
    <source>
        <dbReference type="PROSITE" id="PS50222"/>
    </source>
</evidence>
<dbReference type="Gene3D" id="1.10.238.10">
    <property type="entry name" value="EF-hand"/>
    <property type="match status" value="1"/>
</dbReference>
<dbReference type="EMBL" id="QPFP01000003">
    <property type="protein sequence ID" value="TEB37907.1"/>
    <property type="molecule type" value="Genomic_DNA"/>
</dbReference>